<dbReference type="Proteomes" id="UP000831786">
    <property type="component" value="Chromosome"/>
</dbReference>
<proteinExistence type="predicted"/>
<sequence length="108" mass="11742">MAGVVPIVTEPEDGNSERSLSQMQLLSNARALITRRWEKMQGRQRLLTPEVTRRLGGDQLSNRFRASALVVSAVSCLDAATDAWIESDGAAPMADLLGQEMDALNDPC</sequence>
<keyword evidence="4" id="KW-1185">Reference proteome</keyword>
<accession>A0ABY4FIJ1</accession>
<protein>
    <recommendedName>
        <fullName evidence="2">MftR C-terminal domain-containing protein</fullName>
    </recommendedName>
</protein>
<dbReference type="Pfam" id="PF17754">
    <property type="entry name" value="TetR_C_14"/>
    <property type="match status" value="1"/>
</dbReference>
<dbReference type="InterPro" id="IPR041347">
    <property type="entry name" value="MftR_C"/>
</dbReference>
<evidence type="ECO:0000259" key="2">
    <source>
        <dbReference type="Pfam" id="PF17754"/>
    </source>
</evidence>
<gene>
    <name evidence="3" type="ORF">MUN78_11865</name>
</gene>
<feature type="region of interest" description="Disordered" evidence="1">
    <location>
        <begin position="1"/>
        <end position="20"/>
    </location>
</feature>
<reference evidence="3 4" key="1">
    <citation type="submission" date="2022-04" db="EMBL/GenBank/DDBJ databases">
        <title>Leucobacter sp. isolated from rhizosphere of garlic.</title>
        <authorList>
            <person name="Won M."/>
            <person name="Lee C.-M."/>
            <person name="Woen H.-Y."/>
            <person name="Kwon S.-W."/>
        </authorList>
    </citation>
    <scope>NUCLEOTIDE SEQUENCE [LARGE SCALE GENOMIC DNA]</scope>
    <source>
        <strain evidence="3 4">H21R-40</strain>
    </source>
</reference>
<evidence type="ECO:0000313" key="3">
    <source>
        <dbReference type="EMBL" id="UOQ56370.1"/>
    </source>
</evidence>
<dbReference type="Gene3D" id="1.10.357.10">
    <property type="entry name" value="Tetracycline Repressor, domain 2"/>
    <property type="match status" value="1"/>
</dbReference>
<organism evidence="3 4">
    <name type="scientific">Leucobacter allii</name>
    <dbReference type="NCBI Taxonomy" id="2932247"/>
    <lineage>
        <taxon>Bacteria</taxon>
        <taxon>Bacillati</taxon>
        <taxon>Actinomycetota</taxon>
        <taxon>Actinomycetes</taxon>
        <taxon>Micrococcales</taxon>
        <taxon>Microbacteriaceae</taxon>
        <taxon>Leucobacter</taxon>
    </lineage>
</organism>
<feature type="domain" description="MftR C-terminal" evidence="2">
    <location>
        <begin position="18"/>
        <end position="106"/>
    </location>
</feature>
<dbReference type="EMBL" id="CP095045">
    <property type="protein sequence ID" value="UOQ56370.1"/>
    <property type="molecule type" value="Genomic_DNA"/>
</dbReference>
<evidence type="ECO:0000256" key="1">
    <source>
        <dbReference type="SAM" id="MobiDB-lite"/>
    </source>
</evidence>
<dbReference type="RefSeq" id="WP_244726655.1">
    <property type="nucleotide sequence ID" value="NZ_CP095045.1"/>
</dbReference>
<name>A0ABY4FIJ1_9MICO</name>
<evidence type="ECO:0000313" key="4">
    <source>
        <dbReference type="Proteomes" id="UP000831786"/>
    </source>
</evidence>